<dbReference type="EMBL" id="FXAY01000006">
    <property type="protein sequence ID" value="SMG47232.1"/>
    <property type="molecule type" value="Genomic_DNA"/>
</dbReference>
<dbReference type="InterPro" id="IPR052923">
    <property type="entry name" value="UPF0718"/>
</dbReference>
<sequence>MSSTRFTLDGHGDHTDHDENTGHEGHTHSASVTGRQLLVRIAVGVGVVALLFAVRALIPGLGWSLPNRMQDFITLSISVIVESLPFVLLGIVLAVIVQVWLPAGFFDRILPKNPVARRACISLIGMLLPVCECGNVPLARGLIIRGFTVPESLTFLLAAPILNPITIITTQQAFGGDPIVLIARLVGGFVIANTIGWLYSKHSDPDALLTPGFVRECAVAHDESGPRLVRSLAMFVRETTGIMPALIIGSLVAGGIQTIVPRDVLVALGSNPVWSVLALMALAFVVSVCSNVDAFFILSFGGIFSTGAIVSFLTFGPMIDVKMLALMRTTFTTKTLLQVSLLVGLMAAALGLAVNVLV</sequence>
<feature type="transmembrane region" description="Helical" evidence="8">
    <location>
        <begin position="121"/>
        <end position="143"/>
    </location>
</feature>
<name>A0A1X7L1W5_9MICO</name>
<feature type="transmembrane region" description="Helical" evidence="8">
    <location>
        <begin position="296"/>
        <end position="316"/>
    </location>
</feature>
<dbReference type="STRING" id="150121.SAMN06296010_3170"/>
<dbReference type="AlphaFoldDB" id="A0A1X7L1W5"/>
<evidence type="ECO:0000256" key="6">
    <source>
        <dbReference type="ARBA" id="ARBA00023136"/>
    </source>
</evidence>
<feature type="transmembrane region" description="Helical" evidence="8">
    <location>
        <begin position="336"/>
        <end position="357"/>
    </location>
</feature>
<dbReference type="InterPro" id="IPR005524">
    <property type="entry name" value="DUF318"/>
</dbReference>
<evidence type="ECO:0000256" key="8">
    <source>
        <dbReference type="SAM" id="Phobius"/>
    </source>
</evidence>
<evidence type="ECO:0000256" key="2">
    <source>
        <dbReference type="ARBA" id="ARBA00006386"/>
    </source>
</evidence>
<feature type="transmembrane region" description="Helical" evidence="8">
    <location>
        <begin position="37"/>
        <end position="58"/>
    </location>
</feature>
<evidence type="ECO:0008006" key="11">
    <source>
        <dbReference type="Google" id="ProtNLM"/>
    </source>
</evidence>
<dbReference type="RefSeq" id="WP_085487817.1">
    <property type="nucleotide sequence ID" value="NZ_FXAY01000006.1"/>
</dbReference>
<feature type="transmembrane region" description="Helical" evidence="8">
    <location>
        <begin position="240"/>
        <end position="260"/>
    </location>
</feature>
<evidence type="ECO:0000256" key="5">
    <source>
        <dbReference type="ARBA" id="ARBA00022989"/>
    </source>
</evidence>
<evidence type="ECO:0000256" key="4">
    <source>
        <dbReference type="ARBA" id="ARBA00022692"/>
    </source>
</evidence>
<reference evidence="10" key="1">
    <citation type="submission" date="2017-04" db="EMBL/GenBank/DDBJ databases">
        <authorList>
            <person name="Varghese N."/>
            <person name="Submissions S."/>
        </authorList>
    </citation>
    <scope>NUCLEOTIDE SEQUENCE [LARGE SCALE GENOMIC DNA]</scope>
    <source>
        <strain evidence="10">VKM Ac-2510</strain>
    </source>
</reference>
<feature type="transmembrane region" description="Helical" evidence="8">
    <location>
        <begin position="155"/>
        <end position="174"/>
    </location>
</feature>
<comment type="similarity">
    <text evidence="2">Belongs to the UPF0718 family.</text>
</comment>
<dbReference type="OrthoDB" id="9810876at2"/>
<evidence type="ECO:0000313" key="9">
    <source>
        <dbReference type="EMBL" id="SMG47232.1"/>
    </source>
</evidence>
<protein>
    <recommendedName>
        <fullName evidence="11">Permease</fullName>
    </recommendedName>
</protein>
<keyword evidence="3" id="KW-1003">Cell membrane</keyword>
<evidence type="ECO:0000256" key="7">
    <source>
        <dbReference type="SAM" id="MobiDB-lite"/>
    </source>
</evidence>
<dbReference type="PANTHER" id="PTHR34184:SF4">
    <property type="entry name" value="UPF0718 PROTEIN YCGR"/>
    <property type="match status" value="1"/>
</dbReference>
<dbReference type="PANTHER" id="PTHR34184">
    <property type="entry name" value="UPF0718 PROTEIN YCGR"/>
    <property type="match status" value="1"/>
</dbReference>
<keyword evidence="6 8" id="KW-0472">Membrane</keyword>
<gene>
    <name evidence="9" type="ORF">SAMN06296010_3170</name>
</gene>
<keyword evidence="5 8" id="KW-1133">Transmembrane helix</keyword>
<evidence type="ECO:0000256" key="1">
    <source>
        <dbReference type="ARBA" id="ARBA00004651"/>
    </source>
</evidence>
<dbReference type="Pfam" id="PF03773">
    <property type="entry name" value="ArsP_1"/>
    <property type="match status" value="1"/>
</dbReference>
<organism evidence="9 10">
    <name type="scientific">Agreia pratensis</name>
    <dbReference type="NCBI Taxonomy" id="150121"/>
    <lineage>
        <taxon>Bacteria</taxon>
        <taxon>Bacillati</taxon>
        <taxon>Actinomycetota</taxon>
        <taxon>Actinomycetes</taxon>
        <taxon>Micrococcales</taxon>
        <taxon>Microbacteriaceae</taxon>
        <taxon>Agreia</taxon>
    </lineage>
</organism>
<dbReference type="Proteomes" id="UP000193244">
    <property type="component" value="Unassembled WGS sequence"/>
</dbReference>
<proteinExistence type="inferred from homology"/>
<feature type="compositionally biased region" description="Basic and acidic residues" evidence="7">
    <location>
        <begin position="8"/>
        <end position="27"/>
    </location>
</feature>
<feature type="region of interest" description="Disordered" evidence="7">
    <location>
        <begin position="1"/>
        <end position="29"/>
    </location>
</feature>
<evidence type="ECO:0000256" key="3">
    <source>
        <dbReference type="ARBA" id="ARBA00022475"/>
    </source>
</evidence>
<feature type="transmembrane region" description="Helical" evidence="8">
    <location>
        <begin position="79"/>
        <end position="101"/>
    </location>
</feature>
<accession>A0A1X7L1W5</accession>
<comment type="subcellular location">
    <subcellularLocation>
        <location evidence="1">Cell membrane</location>
        <topology evidence="1">Multi-pass membrane protein</topology>
    </subcellularLocation>
</comment>
<feature type="transmembrane region" description="Helical" evidence="8">
    <location>
        <begin position="180"/>
        <end position="199"/>
    </location>
</feature>
<evidence type="ECO:0000313" key="10">
    <source>
        <dbReference type="Proteomes" id="UP000193244"/>
    </source>
</evidence>
<keyword evidence="4 8" id="KW-0812">Transmembrane</keyword>
<keyword evidence="10" id="KW-1185">Reference proteome</keyword>
<dbReference type="GO" id="GO:0005886">
    <property type="term" value="C:plasma membrane"/>
    <property type="evidence" value="ECO:0007669"/>
    <property type="project" value="UniProtKB-SubCell"/>
</dbReference>
<feature type="transmembrane region" description="Helical" evidence="8">
    <location>
        <begin position="272"/>
        <end position="289"/>
    </location>
</feature>